<evidence type="ECO:0000313" key="2">
    <source>
        <dbReference type="EMBL" id="CAD7638949.1"/>
    </source>
</evidence>
<keyword evidence="1" id="KW-0732">Signal</keyword>
<evidence type="ECO:0000313" key="3">
    <source>
        <dbReference type="Proteomes" id="UP000759131"/>
    </source>
</evidence>
<organism evidence="2">
    <name type="scientific">Medioppia subpectinata</name>
    <dbReference type="NCBI Taxonomy" id="1979941"/>
    <lineage>
        <taxon>Eukaryota</taxon>
        <taxon>Metazoa</taxon>
        <taxon>Ecdysozoa</taxon>
        <taxon>Arthropoda</taxon>
        <taxon>Chelicerata</taxon>
        <taxon>Arachnida</taxon>
        <taxon>Acari</taxon>
        <taxon>Acariformes</taxon>
        <taxon>Sarcoptiformes</taxon>
        <taxon>Oribatida</taxon>
        <taxon>Brachypylina</taxon>
        <taxon>Oppioidea</taxon>
        <taxon>Oppiidae</taxon>
        <taxon>Medioppia</taxon>
    </lineage>
</organism>
<feature type="chain" id="PRO_5036211792" evidence="1">
    <location>
        <begin position="17"/>
        <end position="113"/>
    </location>
</feature>
<gene>
    <name evidence="2" type="ORF">OSB1V03_LOCUS17606</name>
</gene>
<dbReference type="EMBL" id="OC876087">
    <property type="protein sequence ID" value="CAD7638949.1"/>
    <property type="molecule type" value="Genomic_DNA"/>
</dbReference>
<dbReference type="AlphaFoldDB" id="A0A7R9QB30"/>
<sequence length="113" mass="13190">MKYLLIIALAIALVSAGRVLDADFERQRSQLYARFDALEAKVKIDVKHFETTILKDSPEMKDLKGTETDLVDLRARLSKMIDVVQLAPIHDRINYLENWEPAWVEHMERMIHK</sequence>
<dbReference type="EMBL" id="CAJPIZ010021512">
    <property type="protein sequence ID" value="CAG2117653.1"/>
    <property type="molecule type" value="Genomic_DNA"/>
</dbReference>
<feature type="signal peptide" evidence="1">
    <location>
        <begin position="1"/>
        <end position="16"/>
    </location>
</feature>
<protein>
    <submittedName>
        <fullName evidence="2">Uncharacterized protein</fullName>
    </submittedName>
</protein>
<reference evidence="2" key="1">
    <citation type="submission" date="2020-11" db="EMBL/GenBank/DDBJ databases">
        <authorList>
            <person name="Tran Van P."/>
        </authorList>
    </citation>
    <scope>NUCLEOTIDE SEQUENCE</scope>
</reference>
<keyword evidence="3" id="KW-1185">Reference proteome</keyword>
<proteinExistence type="predicted"/>
<name>A0A7R9QB30_9ACAR</name>
<accession>A0A7R9QB30</accession>
<dbReference type="OrthoDB" id="6535136at2759"/>
<dbReference type="Proteomes" id="UP000759131">
    <property type="component" value="Unassembled WGS sequence"/>
</dbReference>
<evidence type="ECO:0000256" key="1">
    <source>
        <dbReference type="SAM" id="SignalP"/>
    </source>
</evidence>